<accession>A0A382ISC5</accession>
<dbReference type="Gene3D" id="3.20.20.330">
    <property type="entry name" value="Homocysteine-binding-like domain"/>
    <property type="match status" value="1"/>
</dbReference>
<evidence type="ECO:0000256" key="1">
    <source>
        <dbReference type="ARBA" id="ARBA00022603"/>
    </source>
</evidence>
<dbReference type="Pfam" id="PF02574">
    <property type="entry name" value="S-methyl_trans"/>
    <property type="match status" value="1"/>
</dbReference>
<dbReference type="PROSITE" id="PS50970">
    <property type="entry name" value="HCY"/>
    <property type="match status" value="1"/>
</dbReference>
<gene>
    <name evidence="4" type="ORF">METZ01_LOCUS255109</name>
</gene>
<evidence type="ECO:0000259" key="3">
    <source>
        <dbReference type="PROSITE" id="PS50970"/>
    </source>
</evidence>
<dbReference type="GO" id="GO:0008168">
    <property type="term" value="F:methyltransferase activity"/>
    <property type="evidence" value="ECO:0007669"/>
    <property type="project" value="UniProtKB-KW"/>
</dbReference>
<reference evidence="4" key="1">
    <citation type="submission" date="2018-05" db="EMBL/GenBank/DDBJ databases">
        <authorList>
            <person name="Lanie J.A."/>
            <person name="Ng W.-L."/>
            <person name="Kazmierczak K.M."/>
            <person name="Andrzejewski T.M."/>
            <person name="Davidsen T.M."/>
            <person name="Wayne K.J."/>
            <person name="Tettelin H."/>
            <person name="Glass J.I."/>
            <person name="Rusch D."/>
            <person name="Podicherti R."/>
            <person name="Tsui H.-C.T."/>
            <person name="Winkler M.E."/>
        </authorList>
    </citation>
    <scope>NUCLEOTIDE SEQUENCE</scope>
</reference>
<dbReference type="PANTHER" id="PTHR11103:SF18">
    <property type="entry name" value="SLR1189 PROTEIN"/>
    <property type="match status" value="1"/>
</dbReference>
<dbReference type="SUPFAM" id="SSF82282">
    <property type="entry name" value="Homocysteine S-methyltransferase"/>
    <property type="match status" value="1"/>
</dbReference>
<proteinExistence type="predicted"/>
<evidence type="ECO:0000313" key="4">
    <source>
        <dbReference type="EMBL" id="SVC02255.1"/>
    </source>
</evidence>
<protein>
    <recommendedName>
        <fullName evidence="3">Hcy-binding domain-containing protein</fullName>
    </recommendedName>
</protein>
<dbReference type="InterPro" id="IPR003726">
    <property type="entry name" value="HCY_dom"/>
</dbReference>
<feature type="non-terminal residue" evidence="4">
    <location>
        <position position="162"/>
    </location>
</feature>
<evidence type="ECO:0000256" key="2">
    <source>
        <dbReference type="ARBA" id="ARBA00022679"/>
    </source>
</evidence>
<sequence length="162" mass="17299">MALTILDGSIGQELVKRSNEEPTGLWSTEVLIRTPDLVLDVHADYFTAGAEIATSNSYAVHRDRLVRFGIEEQFETLLNAAGQIAVKARDAHGSGQVAGSIGPAGWSYRPSLAPAEEQGAEIYAEVVQILSSHADFLLFETMSSVLEAKSALLAATTVSKPV</sequence>
<keyword evidence="1" id="KW-0489">Methyltransferase</keyword>
<dbReference type="GO" id="GO:0032259">
    <property type="term" value="P:methylation"/>
    <property type="evidence" value="ECO:0007669"/>
    <property type="project" value="UniProtKB-KW"/>
</dbReference>
<keyword evidence="2" id="KW-0808">Transferase</keyword>
<dbReference type="InterPro" id="IPR036589">
    <property type="entry name" value="HCY_dom_sf"/>
</dbReference>
<feature type="domain" description="Hcy-binding" evidence="3">
    <location>
        <begin position="1"/>
        <end position="162"/>
    </location>
</feature>
<dbReference type="EMBL" id="UINC01069121">
    <property type="protein sequence ID" value="SVC02255.1"/>
    <property type="molecule type" value="Genomic_DNA"/>
</dbReference>
<name>A0A382ISC5_9ZZZZ</name>
<dbReference type="PANTHER" id="PTHR11103">
    <property type="entry name" value="SLR1189 PROTEIN"/>
    <property type="match status" value="1"/>
</dbReference>
<dbReference type="AlphaFoldDB" id="A0A382ISC5"/>
<organism evidence="4">
    <name type="scientific">marine metagenome</name>
    <dbReference type="NCBI Taxonomy" id="408172"/>
    <lineage>
        <taxon>unclassified sequences</taxon>
        <taxon>metagenomes</taxon>
        <taxon>ecological metagenomes</taxon>
    </lineage>
</organism>